<gene>
    <name evidence="2" type="ORF">MGAL_10B076246</name>
</gene>
<dbReference type="EMBL" id="UYJE01005770">
    <property type="protein sequence ID" value="VDI40105.1"/>
    <property type="molecule type" value="Genomic_DNA"/>
</dbReference>
<sequence>MESEDDTLGMPYADPLLYTWDAMVFLVPALLAKVGIKGKNAYNVNNKPTWWPEQLRFCSPNSSTAGNFSH</sequence>
<evidence type="ECO:0000256" key="1">
    <source>
        <dbReference type="SAM" id="Phobius"/>
    </source>
</evidence>
<evidence type="ECO:0000313" key="2">
    <source>
        <dbReference type="EMBL" id="VDI40105.1"/>
    </source>
</evidence>
<evidence type="ECO:0000313" key="3">
    <source>
        <dbReference type="Proteomes" id="UP000596742"/>
    </source>
</evidence>
<dbReference type="AlphaFoldDB" id="A0A8B6EWF0"/>
<keyword evidence="1" id="KW-0812">Transmembrane</keyword>
<organism evidence="2 3">
    <name type="scientific">Mytilus galloprovincialis</name>
    <name type="common">Mediterranean mussel</name>
    <dbReference type="NCBI Taxonomy" id="29158"/>
    <lineage>
        <taxon>Eukaryota</taxon>
        <taxon>Metazoa</taxon>
        <taxon>Spiralia</taxon>
        <taxon>Lophotrochozoa</taxon>
        <taxon>Mollusca</taxon>
        <taxon>Bivalvia</taxon>
        <taxon>Autobranchia</taxon>
        <taxon>Pteriomorphia</taxon>
        <taxon>Mytilida</taxon>
        <taxon>Mytiloidea</taxon>
        <taxon>Mytilidae</taxon>
        <taxon>Mytilinae</taxon>
        <taxon>Mytilus</taxon>
    </lineage>
</organism>
<accession>A0A8B6EWF0</accession>
<reference evidence="2" key="1">
    <citation type="submission" date="2018-11" db="EMBL/GenBank/DDBJ databases">
        <authorList>
            <person name="Alioto T."/>
            <person name="Alioto T."/>
        </authorList>
    </citation>
    <scope>NUCLEOTIDE SEQUENCE</scope>
</reference>
<keyword evidence="3" id="KW-1185">Reference proteome</keyword>
<protein>
    <submittedName>
        <fullName evidence="2">Uncharacterized protein</fullName>
    </submittedName>
</protein>
<feature type="transmembrane region" description="Helical" evidence="1">
    <location>
        <begin position="17"/>
        <end position="36"/>
    </location>
</feature>
<comment type="caution">
    <text evidence="2">The sequence shown here is derived from an EMBL/GenBank/DDBJ whole genome shotgun (WGS) entry which is preliminary data.</text>
</comment>
<dbReference type="OrthoDB" id="6288734at2759"/>
<keyword evidence="1" id="KW-0472">Membrane</keyword>
<dbReference type="Proteomes" id="UP000596742">
    <property type="component" value="Unassembled WGS sequence"/>
</dbReference>
<keyword evidence="1" id="KW-1133">Transmembrane helix</keyword>
<name>A0A8B6EWF0_MYTGA</name>
<proteinExistence type="predicted"/>